<feature type="compositionally biased region" description="Basic residues" evidence="1">
    <location>
        <begin position="147"/>
        <end position="158"/>
    </location>
</feature>
<dbReference type="EMBL" id="JAPEVG010000068">
    <property type="protein sequence ID" value="KAJ8488095.1"/>
    <property type="molecule type" value="Genomic_DNA"/>
</dbReference>
<name>A0AAD7XAV5_9APHY</name>
<evidence type="ECO:0000313" key="3">
    <source>
        <dbReference type="Proteomes" id="UP001215151"/>
    </source>
</evidence>
<keyword evidence="3" id="KW-1185">Reference proteome</keyword>
<feature type="region of interest" description="Disordered" evidence="1">
    <location>
        <begin position="133"/>
        <end position="216"/>
    </location>
</feature>
<accession>A0AAD7XAV5</accession>
<reference evidence="2" key="1">
    <citation type="submission" date="2022-11" db="EMBL/GenBank/DDBJ databases">
        <title>Genome Sequence of Cubamyces cubensis.</title>
        <authorList>
            <person name="Buettner E."/>
        </authorList>
    </citation>
    <scope>NUCLEOTIDE SEQUENCE</scope>
    <source>
        <strain evidence="2">MPL-01</strain>
    </source>
</reference>
<dbReference type="AlphaFoldDB" id="A0AAD7XAV5"/>
<dbReference type="Proteomes" id="UP001215151">
    <property type="component" value="Unassembled WGS sequence"/>
</dbReference>
<evidence type="ECO:0000313" key="2">
    <source>
        <dbReference type="EMBL" id="KAJ8488095.1"/>
    </source>
</evidence>
<gene>
    <name evidence="2" type="ORF">ONZ51_g3769</name>
</gene>
<protein>
    <submittedName>
        <fullName evidence="2">Uncharacterized protein</fullName>
    </submittedName>
</protein>
<comment type="caution">
    <text evidence="2">The sequence shown here is derived from an EMBL/GenBank/DDBJ whole genome shotgun (WGS) entry which is preliminary data.</text>
</comment>
<evidence type="ECO:0000256" key="1">
    <source>
        <dbReference type="SAM" id="MobiDB-lite"/>
    </source>
</evidence>
<sequence>MFSPEGEGNTSANANMNTNANTSVMRKGSVNCNEQFVTTKTRNDRVPGCVKNATACKRSYAKFVQTMSGCTASAIAYTTHSKICTASAASTAVLRTPQVRPLLLDNVTHARPVHDGPHNINLPQLVVGHRLSRPTRPAHQEEDPRLRNKRRHNIKNKQSKQPANDEEPRDWSEWSSSSDGDPVNHDKIEKAITQSRMGRPPPAVGQMPSEDRPAIPSWPYDLMAPPTDMDPQLASHWTSMPSHSDAPEIWQQWFAANQLQIPRWMHMDWANHPSAASLDFHLLVRHTLGQGVSIQDRAGWICLSHVLFSVPGLYEYIVANGNYPSSIAGVNIFQIAWWYAYCGITFQQANVFQPLAVHTRNERNGHMLDEPAPFNNNKYNSVDELPLIPTSQDLGMEHLLTGAPHAPVIAPTAANAEPIVGRAPDVTNTPAASVPHNNSDGNVPAPVVTVDNPVVDEDREMADQSAVVPQDDKGIQSMLHLSLLTTPPSA</sequence>
<organism evidence="2 3">
    <name type="scientific">Trametes cubensis</name>
    <dbReference type="NCBI Taxonomy" id="1111947"/>
    <lineage>
        <taxon>Eukaryota</taxon>
        <taxon>Fungi</taxon>
        <taxon>Dikarya</taxon>
        <taxon>Basidiomycota</taxon>
        <taxon>Agaricomycotina</taxon>
        <taxon>Agaricomycetes</taxon>
        <taxon>Polyporales</taxon>
        <taxon>Polyporaceae</taxon>
        <taxon>Trametes</taxon>
    </lineage>
</organism>
<proteinExistence type="predicted"/>